<proteinExistence type="predicted"/>
<feature type="region of interest" description="Disordered" evidence="1">
    <location>
        <begin position="174"/>
        <end position="199"/>
    </location>
</feature>
<evidence type="ECO:0000313" key="3">
    <source>
        <dbReference type="Proteomes" id="UP000186465"/>
    </source>
</evidence>
<accession>A0A1Q5PJC1</accession>
<sequence>MACSGDWTKVRIEVIIVGPGVDQQPSRIKLQVEHPSKYDDAALSGQELRRKLGGGQWESTSFDTAVDLRALDDSYRAAARILSPALATAYVQHLAPGDEEDDLLEAQITVSALSLVPEIVATIEEEADGISRKWLTDTRVERKNLTDEQQAEYDRLEGMFLSPERILLTVPHKAQAETKERDTDGTERDLPTSTTHLLTSDNGTYPLNLNYWEQRVLAAEEKRPGFVGWYRNPDRAVKESLAIAYEDNHSWKALRPDFLFFTETANGVVVDIVDPHGTHLSDALPKLKGLAQFAENYGGEFRRIESVAEPDGKLRVLDMGKAAVREAIRQAVDAKSLYASDLAYDYQ</sequence>
<dbReference type="Proteomes" id="UP000186465">
    <property type="component" value="Unassembled WGS sequence"/>
</dbReference>
<evidence type="ECO:0000256" key="1">
    <source>
        <dbReference type="SAM" id="MobiDB-lite"/>
    </source>
</evidence>
<evidence type="ECO:0000313" key="2">
    <source>
        <dbReference type="EMBL" id="OKL45914.1"/>
    </source>
</evidence>
<dbReference type="STRING" id="156892.BM477_07870"/>
<dbReference type="AlphaFoldDB" id="A0A1Q5PJC1"/>
<organism evidence="2 3">
    <name type="scientific">Boudabousia marimammalium</name>
    <dbReference type="NCBI Taxonomy" id="156892"/>
    <lineage>
        <taxon>Bacteria</taxon>
        <taxon>Bacillati</taxon>
        <taxon>Actinomycetota</taxon>
        <taxon>Actinomycetes</taxon>
        <taxon>Actinomycetales</taxon>
        <taxon>Actinomycetaceae</taxon>
        <taxon>Boudabousia</taxon>
    </lineage>
</organism>
<keyword evidence="3" id="KW-1185">Reference proteome</keyword>
<dbReference type="EMBL" id="MPDM01000011">
    <property type="protein sequence ID" value="OKL45914.1"/>
    <property type="molecule type" value="Genomic_DNA"/>
</dbReference>
<comment type="caution">
    <text evidence="2">The sequence shown here is derived from an EMBL/GenBank/DDBJ whole genome shotgun (WGS) entry which is preliminary data.</text>
</comment>
<reference evidence="3" key="1">
    <citation type="submission" date="2016-11" db="EMBL/GenBank/DDBJ databases">
        <title>Actinomyces gypaetusis sp. nov. isolated from Gypaetus barbatus in Qinghai Tibet Plateau China.</title>
        <authorList>
            <person name="Meng X."/>
        </authorList>
    </citation>
    <scope>NUCLEOTIDE SEQUENCE [LARGE SCALE GENOMIC DNA]</scope>
    <source>
        <strain evidence="3">DSM 15383</strain>
    </source>
</reference>
<gene>
    <name evidence="2" type="ORF">BM477_07870</name>
</gene>
<feature type="compositionally biased region" description="Basic and acidic residues" evidence="1">
    <location>
        <begin position="174"/>
        <end position="190"/>
    </location>
</feature>
<protein>
    <submittedName>
        <fullName evidence="2">Uncharacterized protein</fullName>
    </submittedName>
</protein>
<name>A0A1Q5PJC1_9ACTO</name>